<dbReference type="OrthoDB" id="7789930at2759"/>
<feature type="domain" description="Terminase ATPase subunit N-terminal" evidence="2">
    <location>
        <begin position="180"/>
        <end position="216"/>
    </location>
</feature>
<evidence type="ECO:0000313" key="4">
    <source>
        <dbReference type="Proteomes" id="UP001153620"/>
    </source>
</evidence>
<reference evidence="3" key="2">
    <citation type="submission" date="2022-10" db="EMBL/GenBank/DDBJ databases">
        <authorList>
            <consortium name="ENA_rothamsted_submissions"/>
            <consortium name="culmorum"/>
            <person name="King R."/>
        </authorList>
    </citation>
    <scope>NUCLEOTIDE SEQUENCE</scope>
</reference>
<evidence type="ECO:0000259" key="2">
    <source>
        <dbReference type="Pfam" id="PF06056"/>
    </source>
</evidence>
<accession>A0A9N9S0Y1</accession>
<proteinExistence type="predicted"/>
<dbReference type="Proteomes" id="UP001153620">
    <property type="component" value="Chromosome 2"/>
</dbReference>
<sequence>MDGLIKQEYENSLVYTIDNNTELEFLDRKTILVIDKDRFLVCKQFMLENAPDEDYAEFLNIPTEKVRYFKHKMQIFEDSIRARRRAARLNAQRRKKIKPVRKKREISSEERFKKARELISKNHSTNQISKILRISERSVTRFKKRIREEKQKLKAEGKIQSSPNDPDDDDSFKYLSQTEKIKRAKELFHKQLKIQDISEILQISERSVRRWKDRITKIELDETLMESVKSENVSKTKENKMDSDIEDMKPKRKRRAYLDRDKVQYATELIENGLSNKEMSMLLEMSIACVRKLKTKILNGTAEELIDDSEEHYKRVNSSQEEIGSDPLNVSPQIVMPTISPKMACERKPKVALSDRDMYIVRLLRDNEIRTMDIAKMIGISERSVTRLLSKSRELTVIEYDQDILREVERLISSKDMILNEVVNESITDVCDESKENIGLSLLAMNVKTKDIAKMLDVGEKIVHKWKSKMIKTEIKDEEVEEYENNDLQVSNEYVVEYLE</sequence>
<organism evidence="3 4">
    <name type="scientific">Chironomus riparius</name>
    <dbReference type="NCBI Taxonomy" id="315576"/>
    <lineage>
        <taxon>Eukaryota</taxon>
        <taxon>Metazoa</taxon>
        <taxon>Ecdysozoa</taxon>
        <taxon>Arthropoda</taxon>
        <taxon>Hexapoda</taxon>
        <taxon>Insecta</taxon>
        <taxon>Pterygota</taxon>
        <taxon>Neoptera</taxon>
        <taxon>Endopterygota</taxon>
        <taxon>Diptera</taxon>
        <taxon>Nematocera</taxon>
        <taxon>Chironomoidea</taxon>
        <taxon>Chironomidae</taxon>
        <taxon>Chironominae</taxon>
        <taxon>Chironomus</taxon>
    </lineage>
</organism>
<protein>
    <recommendedName>
        <fullName evidence="2">Terminase ATPase subunit N-terminal domain-containing protein</fullName>
    </recommendedName>
</protein>
<keyword evidence="4" id="KW-1185">Reference proteome</keyword>
<dbReference type="EMBL" id="OU895878">
    <property type="protein sequence ID" value="CAG9806146.1"/>
    <property type="molecule type" value="Genomic_DNA"/>
</dbReference>
<evidence type="ECO:0000313" key="3">
    <source>
        <dbReference type="EMBL" id="CAG9806146.1"/>
    </source>
</evidence>
<dbReference type="Gene3D" id="1.10.10.60">
    <property type="entry name" value="Homeodomain-like"/>
    <property type="match status" value="1"/>
</dbReference>
<feature type="region of interest" description="Disordered" evidence="1">
    <location>
        <begin position="151"/>
        <end position="171"/>
    </location>
</feature>
<dbReference type="AlphaFoldDB" id="A0A9N9S0Y1"/>
<gene>
    <name evidence="3" type="ORF">CHIRRI_LOCUS9011</name>
</gene>
<evidence type="ECO:0000256" key="1">
    <source>
        <dbReference type="SAM" id="MobiDB-lite"/>
    </source>
</evidence>
<dbReference type="Pfam" id="PF06056">
    <property type="entry name" value="Terminase_5"/>
    <property type="match status" value="1"/>
</dbReference>
<reference evidence="3" key="1">
    <citation type="submission" date="2022-01" db="EMBL/GenBank/DDBJ databases">
        <authorList>
            <person name="King R."/>
        </authorList>
    </citation>
    <scope>NUCLEOTIDE SEQUENCE</scope>
</reference>
<name>A0A9N9S0Y1_9DIPT</name>
<dbReference type="InterPro" id="IPR010332">
    <property type="entry name" value="ATPase_terminase-su_N"/>
</dbReference>